<keyword evidence="3" id="KW-0833">Ubl conjugation pathway</keyword>
<dbReference type="InterPro" id="IPR011050">
    <property type="entry name" value="Pectin_lyase_fold/virulence"/>
</dbReference>
<evidence type="ECO:0000259" key="6">
    <source>
        <dbReference type="Pfam" id="PF07602"/>
    </source>
</evidence>
<name>A0A563VTK3_9CYAN</name>
<feature type="transmembrane region" description="Helical" evidence="5">
    <location>
        <begin position="12"/>
        <end position="30"/>
    </location>
</feature>
<gene>
    <name evidence="7" type="ORF">H1P_290015</name>
</gene>
<dbReference type="SMART" id="SM00710">
    <property type="entry name" value="PbH1"/>
    <property type="match status" value="6"/>
</dbReference>
<dbReference type="AlphaFoldDB" id="A0A563VTK3"/>
<evidence type="ECO:0000256" key="3">
    <source>
        <dbReference type="ARBA" id="ARBA00022786"/>
    </source>
</evidence>
<sequence length="531" mass="56109">MIGDRNKHKYVYGLLISVIVPISSIIPLVTQPSIAQEVRVETTIIYVDSQIGDDNNQGARNTPLKTITQALKIAQDNAVISLAPGDYNETTGESFPLIIRNNVTLKGLTGGQGHSVVIEGNGAFISPTAAEQNVTIAAIRNAGTIAGVTVTNPHGRGHGLWIESASPQVSDSTFSQNGNTGLSVNGNSKPIITNNYFHNNSGNGLLIYGTSQPQVKGNTFDSTGFGVSIVQNAVPLLENNTFKGNRIAVILEGNSQGVLRNNTITTSLESGLVAIANAKVDLGISTQPGNNTFRNNQKLDIQNITDHTISATGTKVNGQVSGKVDFSNNASSPVSTEEVVSNNNESTENNFSRLRNNPLPQKNNNQTVTVSQSQRVESKPPVADGEILPPPPSINNPVSQSQRVESKPPAADGEILSSPTSVDNPASQSEGREYVFSAPEADGGSNTALDSTNSSSELLATSTTTGVKYRVLVEASNNNQQAQVKSLYPEAFSTVYQGKSMLQVGAFGDRSKAETTSRSLADLGLNSHILE</sequence>
<dbReference type="InterPro" id="IPR012334">
    <property type="entry name" value="Pectin_lyas_fold"/>
</dbReference>
<dbReference type="PANTHER" id="PTHR22990">
    <property type="entry name" value="F-BOX ONLY PROTEIN"/>
    <property type="match status" value="1"/>
</dbReference>
<feature type="compositionally biased region" description="Polar residues" evidence="4">
    <location>
        <begin position="351"/>
        <end position="375"/>
    </location>
</feature>
<feature type="region of interest" description="Disordered" evidence="4">
    <location>
        <begin position="437"/>
        <end position="456"/>
    </location>
</feature>
<keyword evidence="5" id="KW-1133">Transmembrane helix</keyword>
<dbReference type="NCBIfam" id="TIGR03804">
    <property type="entry name" value="para_beta_helix"/>
    <property type="match status" value="1"/>
</dbReference>
<evidence type="ECO:0000256" key="2">
    <source>
        <dbReference type="ARBA" id="ARBA00022737"/>
    </source>
</evidence>
<feature type="compositionally biased region" description="Low complexity" evidence="4">
    <location>
        <begin position="331"/>
        <end position="350"/>
    </location>
</feature>
<keyword evidence="5" id="KW-0472">Membrane</keyword>
<feature type="compositionally biased region" description="Polar residues" evidence="4">
    <location>
        <begin position="316"/>
        <end position="330"/>
    </location>
</feature>
<feature type="region of interest" description="Disordered" evidence="4">
    <location>
        <begin position="316"/>
        <end position="431"/>
    </location>
</feature>
<feature type="compositionally biased region" description="Polar residues" evidence="4">
    <location>
        <begin position="417"/>
        <end position="429"/>
    </location>
</feature>
<evidence type="ECO:0000313" key="7">
    <source>
        <dbReference type="EMBL" id="VEP14806.1"/>
    </source>
</evidence>
<dbReference type="EMBL" id="CAACVJ010000212">
    <property type="protein sequence ID" value="VEP14806.1"/>
    <property type="molecule type" value="Genomic_DNA"/>
</dbReference>
<keyword evidence="2" id="KW-0677">Repeat</keyword>
<dbReference type="SUPFAM" id="SSF51126">
    <property type="entry name" value="Pectin lyase-like"/>
    <property type="match status" value="1"/>
</dbReference>
<evidence type="ECO:0000313" key="8">
    <source>
        <dbReference type="Proteomes" id="UP000320055"/>
    </source>
</evidence>
<dbReference type="RefSeq" id="WP_186375858.1">
    <property type="nucleotide sequence ID" value="NZ_LR213789.1"/>
</dbReference>
<dbReference type="InterPro" id="IPR051550">
    <property type="entry name" value="SCF-Subunits/Alg-Epimerases"/>
</dbReference>
<dbReference type="PANTHER" id="PTHR22990:SF15">
    <property type="entry name" value="F-BOX ONLY PROTEIN 10"/>
    <property type="match status" value="1"/>
</dbReference>
<keyword evidence="5" id="KW-0812">Transmembrane</keyword>
<feature type="domain" description="DUF1565" evidence="6">
    <location>
        <begin position="51"/>
        <end position="315"/>
    </location>
</feature>
<keyword evidence="8" id="KW-1185">Reference proteome</keyword>
<evidence type="ECO:0000256" key="4">
    <source>
        <dbReference type="SAM" id="MobiDB-lite"/>
    </source>
</evidence>
<reference evidence="7 8" key="1">
    <citation type="submission" date="2019-01" db="EMBL/GenBank/DDBJ databases">
        <authorList>
            <person name="Brito A."/>
        </authorList>
    </citation>
    <scope>NUCLEOTIDE SEQUENCE [LARGE SCALE GENOMIC DNA]</scope>
    <source>
        <strain evidence="7">1</strain>
    </source>
</reference>
<evidence type="ECO:0000256" key="5">
    <source>
        <dbReference type="SAM" id="Phobius"/>
    </source>
</evidence>
<dbReference type="InterPro" id="IPR006626">
    <property type="entry name" value="PbH1"/>
</dbReference>
<dbReference type="Proteomes" id="UP000320055">
    <property type="component" value="Unassembled WGS sequence"/>
</dbReference>
<proteinExistence type="predicted"/>
<organism evidence="7 8">
    <name type="scientific">Hyella patelloides LEGE 07179</name>
    <dbReference type="NCBI Taxonomy" id="945734"/>
    <lineage>
        <taxon>Bacteria</taxon>
        <taxon>Bacillati</taxon>
        <taxon>Cyanobacteriota</taxon>
        <taxon>Cyanophyceae</taxon>
        <taxon>Pleurocapsales</taxon>
        <taxon>Hyellaceae</taxon>
        <taxon>Hyella</taxon>
    </lineage>
</organism>
<dbReference type="Gene3D" id="2.160.20.10">
    <property type="entry name" value="Single-stranded right-handed beta-helix, Pectin lyase-like"/>
    <property type="match status" value="1"/>
</dbReference>
<evidence type="ECO:0000256" key="1">
    <source>
        <dbReference type="ARBA" id="ARBA00004906"/>
    </source>
</evidence>
<protein>
    <recommendedName>
        <fullName evidence="6">DUF1565 domain-containing protein</fullName>
    </recommendedName>
</protein>
<dbReference type="Pfam" id="PF07602">
    <property type="entry name" value="DUF1565"/>
    <property type="match status" value="1"/>
</dbReference>
<comment type="pathway">
    <text evidence="1">Protein modification; protein ubiquitination.</text>
</comment>
<dbReference type="InterPro" id="IPR011459">
    <property type="entry name" value="DUF1565"/>
</dbReference>
<dbReference type="InterPro" id="IPR022441">
    <property type="entry name" value="Para_beta_helix_rpt-2"/>
</dbReference>
<accession>A0A563VTK3</accession>